<proteinExistence type="predicted"/>
<keyword evidence="5" id="KW-0175">Coiled coil</keyword>
<dbReference type="AlphaFoldDB" id="A0A3S0ZHW9"/>
<feature type="compositionally biased region" description="Polar residues" evidence="6">
    <location>
        <begin position="672"/>
        <end position="696"/>
    </location>
</feature>
<comment type="subcellular location">
    <subcellularLocation>
        <location evidence="1">Cytoplasm</location>
        <location evidence="1">Cytosol</location>
    </subcellularLocation>
</comment>
<dbReference type="PROSITE" id="PS51021">
    <property type="entry name" value="BAR"/>
    <property type="match status" value="1"/>
</dbReference>
<dbReference type="GO" id="GO:0035020">
    <property type="term" value="P:regulation of Rac protein signal transduction"/>
    <property type="evidence" value="ECO:0007669"/>
    <property type="project" value="TreeGrafter"/>
</dbReference>
<dbReference type="FunFam" id="1.10.555.10:FF:000001">
    <property type="entry name" value="Rho GTPase activating protein 44"/>
    <property type="match status" value="1"/>
</dbReference>
<dbReference type="SMART" id="SM00721">
    <property type="entry name" value="BAR"/>
    <property type="match status" value="1"/>
</dbReference>
<evidence type="ECO:0000259" key="8">
    <source>
        <dbReference type="PROSITE" id="PS50835"/>
    </source>
</evidence>
<accession>A0A3S0ZHW9</accession>
<dbReference type="OrthoDB" id="19923at2759"/>
<sequence length="1246" mass="135729">MFKKENLRRNFLRVKQNIDQNLGRAEKSEVLSEDQQENEKRVDVVKHAFQNISKKAGVILQTPGLEYDKRLKKLPETGLGHSMLESAQALGPETLLGSVCQLCGDCQINLAKEHVQYEMTVEQDFVTPLQNVVDVDIPSIIKLRKNLSKSTLDMDSAKSRFNQAVRQSHVPGANMANAAAKADVIREEFEDASQKVDNIKDNLSIELCNFAAKESEHSNRLLLLLEAQAEFHRKALEAIEDCIPQMKVAIQNSPAKPCYGMPLEEHLRLMCRDIALVLEACVLTLLEMGMEEEGLFRIAGAAIKLKKLKASFDANAVDMDDFSSDPHTVAGALKQYLRELPEPLLTYALFDEFLQAASLPQDQRLQTLWTVINKLPKANYNNFRYLIKFLSKLAEKADVNKMKPSNIAIVIGPNLMWTEKCNAPNMLTTGTVSAIIEAIVTHADWFFPGAFDFHLTGYGSSPVKCREPGFLLDSKHINLSTSLDKKSFMKSSNDGNGQMKLDGDKSWIKESKSPSREEIVKSVDLRALSLSPPKESELDDSSSDESNPFSSKFETKSLESTPRSREQGEAYSTPNVRYSDKYNNSTLAALSGTNTGDYDNVMYTSAPQHITYFDRNFKQKGHLWGNTGGKSAGHSSDSIGQSGSHSPLSTVTPSRPSRSSKRHPHYSPSRIEPQSSYSEGKSLEQCYQSPNTSHSSHTLERSAAGSTPDIVCSLNRSTSDAHLYPEPPSHGPYWNRPNQKSNFNSLKRGSDPCLSLPSSSFSCVSNQRPLRLSRSQLGAPPRHVESSRSLSQMPEDDIFFKSNLMHQDAAQFPSKYTPGETPRGKMFLPTAESSPYAPATAKSEHTPTDYSTQVRAMWDQQPPSKHQIVHTPETLTLRDLAMAGNASAGKKMQKTNSAGLEGSQNFVQNPGYVAVSPDQKPHKPFGYKGQGERPHKYETLDFTNVGYHYEEDQDGTHPQTPVHSSQPHINNTEALHVQVGPQHSSAYFSSSGVSPVASTNTSSSSLPVPSDSPSVTSPVQRRATRKPAPPPPPERPFNVVVTATSAGKPGSTSSSPGGIVSVPSTSGSGDASNSQPHPQSKVAAPLASPELSSESHPALGFSDRERHRMSFHGGDRPSVPPPDKPDRPRLPPLLNPPAVAIKGHQRSASTGAVMHQPAGSMENFAVAGVPNAGSLSFPPVIEGGGDQTLIQGAGSGSVSSSATSPSPTTMQPGTSNTLGRHSSLRPRPSPPPPPPPIAKQSEDTKL</sequence>
<dbReference type="SUPFAM" id="SSF48350">
    <property type="entry name" value="GTPase activation domain, GAP"/>
    <property type="match status" value="1"/>
</dbReference>
<name>A0A3S0ZHW9_ELYCH</name>
<evidence type="ECO:0000259" key="7">
    <source>
        <dbReference type="PROSITE" id="PS50238"/>
    </source>
</evidence>
<feature type="compositionally biased region" description="Basic and acidic residues" evidence="6">
    <location>
        <begin position="501"/>
        <end position="513"/>
    </location>
</feature>
<dbReference type="SUPFAM" id="SSF103657">
    <property type="entry name" value="BAR/IMD domain-like"/>
    <property type="match status" value="1"/>
</dbReference>
<feature type="compositionally biased region" description="Basic and acidic residues" evidence="6">
    <location>
        <begin position="553"/>
        <end position="568"/>
    </location>
</feature>
<feature type="region of interest" description="Disordered" evidence="6">
    <location>
        <begin position="986"/>
        <end position="1156"/>
    </location>
</feature>
<dbReference type="GO" id="GO:0007165">
    <property type="term" value="P:signal transduction"/>
    <property type="evidence" value="ECO:0007669"/>
    <property type="project" value="InterPro"/>
</dbReference>
<dbReference type="InterPro" id="IPR004148">
    <property type="entry name" value="BAR_dom"/>
</dbReference>
<feature type="compositionally biased region" description="Polar residues" evidence="6">
    <location>
        <begin position="736"/>
        <end position="746"/>
    </location>
</feature>
<feature type="domain" description="Ig-like" evidence="8">
    <location>
        <begin position="690"/>
        <end position="773"/>
    </location>
</feature>
<feature type="region of interest" description="Disordered" evidence="6">
    <location>
        <begin position="915"/>
        <end position="934"/>
    </location>
</feature>
<evidence type="ECO:0000259" key="9">
    <source>
        <dbReference type="PROSITE" id="PS51021"/>
    </source>
</evidence>
<dbReference type="Proteomes" id="UP000271974">
    <property type="component" value="Unassembled WGS sequence"/>
</dbReference>
<protein>
    <recommendedName>
        <fullName evidence="12">Rho-GAP domain-containing protein</fullName>
    </recommendedName>
</protein>
<evidence type="ECO:0000256" key="6">
    <source>
        <dbReference type="SAM" id="MobiDB-lite"/>
    </source>
</evidence>
<dbReference type="GO" id="GO:0005829">
    <property type="term" value="C:cytosol"/>
    <property type="evidence" value="ECO:0007669"/>
    <property type="project" value="UniProtKB-SubCell"/>
</dbReference>
<dbReference type="CDD" id="cd07595">
    <property type="entry name" value="BAR_RhoGAP_Rich-like"/>
    <property type="match status" value="1"/>
</dbReference>
<dbReference type="InterPro" id="IPR000198">
    <property type="entry name" value="RhoGAP_dom"/>
</dbReference>
<feature type="compositionally biased region" description="Low complexity" evidence="6">
    <location>
        <begin position="993"/>
        <end position="1021"/>
    </location>
</feature>
<keyword evidence="11" id="KW-1185">Reference proteome</keyword>
<dbReference type="GO" id="GO:0005096">
    <property type="term" value="F:GTPase activator activity"/>
    <property type="evidence" value="ECO:0007669"/>
    <property type="project" value="UniProtKB-KW"/>
</dbReference>
<dbReference type="EMBL" id="RQTK01000532">
    <property type="protein sequence ID" value="RUS78107.1"/>
    <property type="molecule type" value="Genomic_DNA"/>
</dbReference>
<reference evidence="10 11" key="1">
    <citation type="submission" date="2019-01" db="EMBL/GenBank/DDBJ databases">
        <title>A draft genome assembly of the solar-powered sea slug Elysia chlorotica.</title>
        <authorList>
            <person name="Cai H."/>
            <person name="Li Q."/>
            <person name="Fang X."/>
            <person name="Li J."/>
            <person name="Curtis N.E."/>
            <person name="Altenburger A."/>
            <person name="Shibata T."/>
            <person name="Feng M."/>
            <person name="Maeda T."/>
            <person name="Schwartz J.A."/>
            <person name="Shigenobu S."/>
            <person name="Lundholm N."/>
            <person name="Nishiyama T."/>
            <person name="Yang H."/>
            <person name="Hasebe M."/>
            <person name="Li S."/>
            <person name="Pierce S.K."/>
            <person name="Wang J."/>
        </authorList>
    </citation>
    <scope>NUCLEOTIDE SEQUENCE [LARGE SCALE GENOMIC DNA]</scope>
    <source>
        <strain evidence="10">EC2010</strain>
        <tissue evidence="10">Whole organism of an adult</tissue>
    </source>
</reference>
<dbReference type="InterPro" id="IPR047165">
    <property type="entry name" value="RHG17/44/SH3BP1-like"/>
</dbReference>
<keyword evidence="4" id="KW-0597">Phosphoprotein</keyword>
<feature type="domain" description="BAR" evidence="9">
    <location>
        <begin position="20"/>
        <end position="255"/>
    </location>
</feature>
<feature type="region of interest" description="Disordered" evidence="6">
    <location>
        <begin position="488"/>
        <end position="513"/>
    </location>
</feature>
<keyword evidence="3" id="KW-0963">Cytoplasm</keyword>
<evidence type="ECO:0000313" key="11">
    <source>
        <dbReference type="Proteomes" id="UP000271974"/>
    </source>
</evidence>
<dbReference type="FunFam" id="1.20.1270.60:FF:000053">
    <property type="entry name" value="SH3 domain-binding protein 1"/>
    <property type="match status" value="1"/>
</dbReference>
<dbReference type="PROSITE" id="PS50835">
    <property type="entry name" value="IG_LIKE"/>
    <property type="match status" value="1"/>
</dbReference>
<dbReference type="InterPro" id="IPR027267">
    <property type="entry name" value="AH/BAR_dom_sf"/>
</dbReference>
<dbReference type="Gene3D" id="1.10.555.10">
    <property type="entry name" value="Rho GTPase activation protein"/>
    <property type="match status" value="1"/>
</dbReference>
<feature type="compositionally biased region" description="Polar residues" evidence="6">
    <location>
        <begin position="1210"/>
        <end position="1219"/>
    </location>
</feature>
<dbReference type="SMART" id="SM00324">
    <property type="entry name" value="RhoGAP"/>
    <property type="match status" value="1"/>
</dbReference>
<dbReference type="Pfam" id="PF00620">
    <property type="entry name" value="RhoGAP"/>
    <property type="match status" value="1"/>
</dbReference>
<dbReference type="STRING" id="188477.A0A3S0ZHW9"/>
<dbReference type="PROSITE" id="PS50238">
    <property type="entry name" value="RHOGAP"/>
    <property type="match status" value="1"/>
</dbReference>
<dbReference type="PANTHER" id="PTHR14130:SF14">
    <property type="entry name" value="RHO GTPASE-ACTIVATING PROTEIN 92B"/>
    <property type="match status" value="1"/>
</dbReference>
<feature type="domain" description="Rho-GAP" evidence="7">
    <location>
        <begin position="261"/>
        <end position="447"/>
    </location>
</feature>
<dbReference type="PANTHER" id="PTHR14130">
    <property type="entry name" value="3BP-1 RELATED RHOGAP"/>
    <property type="match status" value="1"/>
</dbReference>
<dbReference type="GO" id="GO:0032956">
    <property type="term" value="P:regulation of actin cytoskeleton organization"/>
    <property type="evidence" value="ECO:0007669"/>
    <property type="project" value="TreeGrafter"/>
</dbReference>
<evidence type="ECO:0000256" key="1">
    <source>
        <dbReference type="ARBA" id="ARBA00004514"/>
    </source>
</evidence>
<feature type="compositionally biased region" description="Low complexity" evidence="6">
    <location>
        <begin position="1042"/>
        <end position="1069"/>
    </location>
</feature>
<keyword evidence="2" id="KW-0343">GTPase activation</keyword>
<evidence type="ECO:0000256" key="4">
    <source>
        <dbReference type="ARBA" id="ARBA00022553"/>
    </source>
</evidence>
<dbReference type="InterPro" id="IPR007110">
    <property type="entry name" value="Ig-like_dom"/>
</dbReference>
<feature type="region of interest" description="Disordered" evidence="6">
    <location>
        <begin position="624"/>
        <end position="746"/>
    </location>
</feature>
<feature type="compositionally biased region" description="Low complexity" evidence="6">
    <location>
        <begin position="633"/>
        <end position="657"/>
    </location>
</feature>
<gene>
    <name evidence="10" type="ORF">EGW08_014115</name>
</gene>
<organism evidence="10 11">
    <name type="scientific">Elysia chlorotica</name>
    <name type="common">Eastern emerald elysia</name>
    <name type="synonym">Sea slug</name>
    <dbReference type="NCBI Taxonomy" id="188477"/>
    <lineage>
        <taxon>Eukaryota</taxon>
        <taxon>Metazoa</taxon>
        <taxon>Spiralia</taxon>
        <taxon>Lophotrochozoa</taxon>
        <taxon>Mollusca</taxon>
        <taxon>Gastropoda</taxon>
        <taxon>Heterobranchia</taxon>
        <taxon>Euthyneura</taxon>
        <taxon>Panpulmonata</taxon>
        <taxon>Sacoglossa</taxon>
        <taxon>Placobranchoidea</taxon>
        <taxon>Plakobranchidae</taxon>
        <taxon>Elysia</taxon>
    </lineage>
</organism>
<feature type="coiled-coil region" evidence="5">
    <location>
        <begin position="175"/>
        <end position="202"/>
    </location>
</feature>
<feature type="compositionally biased region" description="Pro residues" evidence="6">
    <location>
        <begin position="1227"/>
        <end position="1237"/>
    </location>
</feature>
<dbReference type="Gene3D" id="1.20.1270.60">
    <property type="entry name" value="Arfaptin homology (AH) domain/BAR domain"/>
    <property type="match status" value="1"/>
</dbReference>
<dbReference type="Pfam" id="PF03114">
    <property type="entry name" value="BAR"/>
    <property type="match status" value="1"/>
</dbReference>
<evidence type="ECO:0000256" key="5">
    <source>
        <dbReference type="SAM" id="Coils"/>
    </source>
</evidence>
<evidence type="ECO:0000256" key="3">
    <source>
        <dbReference type="ARBA" id="ARBA00022490"/>
    </source>
</evidence>
<evidence type="ECO:0008006" key="12">
    <source>
        <dbReference type="Google" id="ProtNLM"/>
    </source>
</evidence>
<dbReference type="InterPro" id="IPR008936">
    <property type="entry name" value="Rho_GTPase_activation_prot"/>
</dbReference>
<comment type="caution">
    <text evidence="10">The sequence shown here is derived from an EMBL/GenBank/DDBJ whole genome shotgun (WGS) entry which is preliminary data.</text>
</comment>
<feature type="compositionally biased region" description="Polar residues" evidence="6">
    <location>
        <begin position="570"/>
        <end position="579"/>
    </location>
</feature>
<feature type="region of interest" description="Disordered" evidence="6">
    <location>
        <begin position="530"/>
        <end position="579"/>
    </location>
</feature>
<evidence type="ECO:0000313" key="10">
    <source>
        <dbReference type="EMBL" id="RUS78107.1"/>
    </source>
</evidence>
<feature type="compositionally biased region" description="Low complexity" evidence="6">
    <location>
        <begin position="1196"/>
        <end position="1209"/>
    </location>
</feature>
<feature type="region of interest" description="Disordered" evidence="6">
    <location>
        <begin position="1169"/>
        <end position="1246"/>
    </location>
</feature>
<evidence type="ECO:0000256" key="2">
    <source>
        <dbReference type="ARBA" id="ARBA00022468"/>
    </source>
</evidence>